<proteinExistence type="predicted"/>
<dbReference type="PaxDb" id="353153-Q4D6D9"/>
<evidence type="ECO:0000256" key="1">
    <source>
        <dbReference type="SAM" id="Phobius"/>
    </source>
</evidence>
<accession>Q4D6D9</accession>
<reference evidence="2 3" key="1">
    <citation type="journal article" date="2005" name="Science">
        <title>The genome sequence of Trypanosoma cruzi, etiologic agent of Chagas disease.</title>
        <authorList>
            <person name="El-Sayed N.M."/>
            <person name="Myler P.J."/>
            <person name="Bartholomeu D.C."/>
            <person name="Nilsson D."/>
            <person name="Aggarwal G."/>
            <person name="Tran A.N."/>
            <person name="Ghedin E."/>
            <person name="Worthey E.A."/>
            <person name="Delcher A.L."/>
            <person name="Blandin G."/>
            <person name="Westenberger S.J."/>
            <person name="Caler E."/>
            <person name="Cerqueira G.C."/>
            <person name="Branche C."/>
            <person name="Haas B."/>
            <person name="Anupama A."/>
            <person name="Arner E."/>
            <person name="Aslund L."/>
            <person name="Attipoe P."/>
            <person name="Bontempi E."/>
            <person name="Bringaud F."/>
            <person name="Burton P."/>
            <person name="Cadag E."/>
            <person name="Campbell D.A."/>
            <person name="Carrington M."/>
            <person name="Crabtree J."/>
            <person name="Darban H."/>
            <person name="da Silveira J.F."/>
            <person name="de Jong P."/>
            <person name="Edwards K."/>
            <person name="Englund P.T."/>
            <person name="Fazelina G."/>
            <person name="Feldblyum T."/>
            <person name="Ferella M."/>
            <person name="Frasch A.C."/>
            <person name="Gull K."/>
            <person name="Horn D."/>
            <person name="Hou L."/>
            <person name="Huang Y."/>
            <person name="Kindlund E."/>
            <person name="Klingbeil M."/>
            <person name="Kluge S."/>
            <person name="Koo H."/>
            <person name="Lacerda D."/>
            <person name="Levin M.J."/>
            <person name="Lorenzi H."/>
            <person name="Louie T."/>
            <person name="Machado C.R."/>
            <person name="McCulloch R."/>
            <person name="McKenna A."/>
            <person name="Mizuno Y."/>
            <person name="Mottram J.C."/>
            <person name="Nelson S."/>
            <person name="Ochaya S."/>
            <person name="Osoegawa K."/>
            <person name="Pai G."/>
            <person name="Parsons M."/>
            <person name="Pentony M."/>
            <person name="Pettersson U."/>
            <person name="Pop M."/>
            <person name="Ramirez J.L."/>
            <person name="Rinta J."/>
            <person name="Robertson L."/>
            <person name="Salzberg S.L."/>
            <person name="Sanchez D.O."/>
            <person name="Seyler A."/>
            <person name="Sharma R."/>
            <person name="Shetty J."/>
            <person name="Simpson A.J."/>
            <person name="Sisk E."/>
            <person name="Tammi M.T."/>
            <person name="Tarleton R."/>
            <person name="Teixeira S."/>
            <person name="Van Aken S."/>
            <person name="Vogt C."/>
            <person name="Ward P.N."/>
            <person name="Wickstead B."/>
            <person name="Wortman J."/>
            <person name="White O."/>
            <person name="Fraser C.M."/>
            <person name="Stuart K.D."/>
            <person name="Andersson B."/>
        </authorList>
    </citation>
    <scope>NUCLEOTIDE SEQUENCE [LARGE SCALE GENOMIC DNA]</scope>
    <source>
        <strain evidence="2 3">CL Brener</strain>
    </source>
</reference>
<sequence>MAWPSHLNLLGSLFPLSYAVFFFFACVQCMRRLLPWRLFFAGVAQRFNSDSLLHDIFSELDACDITQRNNQLKMETSTSSKKMNGGGTTATPVETATAEEADILAELSKQQHLQRLVQEARDQAALSQAEEAKKGEVRRHARYVVSPPAALHLSSAELIQEKSPQHFTPAGDSSRRLSALPQLNSPGTVAVVTLVGKVLSVAQMHGGEGSIEENSVTAVDENGPHARFLVQYNVPFLPSSRPVTVQVRCYGATLASFAKRYIKLGDLVHVLGHVLPLDSSSADGPSFCVCALPVGGNISVVLSAEHVTAP</sequence>
<dbReference type="Proteomes" id="UP000002296">
    <property type="component" value="Unassembled WGS sequence"/>
</dbReference>
<evidence type="ECO:0000313" key="2">
    <source>
        <dbReference type="EMBL" id="EAN88086.1"/>
    </source>
</evidence>
<keyword evidence="1" id="KW-1133">Transmembrane helix</keyword>
<evidence type="ECO:0000313" key="3">
    <source>
        <dbReference type="Proteomes" id="UP000002296"/>
    </source>
</evidence>
<dbReference type="CDD" id="cd23673">
    <property type="entry name" value="MPSS6"/>
    <property type="match status" value="1"/>
</dbReference>
<dbReference type="GeneID" id="3540632"/>
<dbReference type="AlphaFoldDB" id="Q4D6D9"/>
<keyword evidence="1" id="KW-0812">Transmembrane</keyword>
<dbReference type="KEGG" id="tcr:509047.30"/>
<gene>
    <name evidence="2" type="ORF">Tc00.1047053509047.30</name>
</gene>
<protein>
    <submittedName>
        <fullName evidence="2">Uncharacterized protein</fullName>
    </submittedName>
</protein>
<keyword evidence="1" id="KW-0472">Membrane</keyword>
<organism evidence="2 3">
    <name type="scientific">Trypanosoma cruzi (strain CL Brener)</name>
    <dbReference type="NCBI Taxonomy" id="353153"/>
    <lineage>
        <taxon>Eukaryota</taxon>
        <taxon>Discoba</taxon>
        <taxon>Euglenozoa</taxon>
        <taxon>Kinetoplastea</taxon>
        <taxon>Metakinetoplastina</taxon>
        <taxon>Trypanosomatida</taxon>
        <taxon>Trypanosomatidae</taxon>
        <taxon>Trypanosoma</taxon>
        <taxon>Schizotrypanum</taxon>
    </lineage>
</organism>
<comment type="caution">
    <text evidence="2">The sequence shown here is derived from an EMBL/GenBank/DDBJ whole genome shotgun (WGS) entry which is preliminary data.</text>
</comment>
<keyword evidence="3" id="KW-1185">Reference proteome</keyword>
<dbReference type="InParanoid" id="Q4D6D9"/>
<name>Q4D6D9_TRYCC</name>
<feature type="transmembrane region" description="Helical" evidence="1">
    <location>
        <begin position="6"/>
        <end position="27"/>
    </location>
</feature>
<dbReference type="eggNOG" id="ENOG502S5M2">
    <property type="taxonomic scope" value="Eukaryota"/>
</dbReference>
<dbReference type="EMBL" id="AAHK01000936">
    <property type="protein sequence ID" value="EAN88086.1"/>
    <property type="molecule type" value="Genomic_DNA"/>
</dbReference>
<dbReference type="RefSeq" id="XP_809937.1">
    <property type="nucleotide sequence ID" value="XM_804844.1"/>
</dbReference>